<feature type="compositionally biased region" description="Polar residues" evidence="1">
    <location>
        <begin position="119"/>
        <end position="134"/>
    </location>
</feature>
<evidence type="ECO:0000256" key="1">
    <source>
        <dbReference type="SAM" id="MobiDB-lite"/>
    </source>
</evidence>
<sequence>MKLELADTSSTLVIQTYSSSSSNSFPAPAPKADSKAGDDTNLWPAVLERKLILTVKGTGTAWSGAESSNRKCKEFHNKGLEHFDLLGQLFKTGTASSAQADSPDSSDDVIEIPHPDMGQGSNPKGKQPVYSNTSTGQKRKAIEAIIEMELPKKTRSETVESPSPFSVSKATKIVNSMFGGPLSNSTLLKFLHMLKNLEMREIFITLRADMRQAFIEDCCGSG</sequence>
<name>A0AAW2BX35_9ROSI</name>
<accession>A0AAW2BX35</accession>
<proteinExistence type="predicted"/>
<reference evidence="2 3" key="1">
    <citation type="submission" date="2024-01" db="EMBL/GenBank/DDBJ databases">
        <title>A telomere-to-telomere, gap-free genome of sweet tea (Lithocarpus litseifolius).</title>
        <authorList>
            <person name="Zhou J."/>
        </authorList>
    </citation>
    <scope>NUCLEOTIDE SEQUENCE [LARGE SCALE GENOMIC DNA]</scope>
    <source>
        <strain evidence="2">Zhou-2022a</strain>
        <tissue evidence="2">Leaf</tissue>
    </source>
</reference>
<dbReference type="Proteomes" id="UP001459277">
    <property type="component" value="Unassembled WGS sequence"/>
</dbReference>
<comment type="caution">
    <text evidence="2">The sequence shown here is derived from an EMBL/GenBank/DDBJ whole genome shotgun (WGS) entry which is preliminary data.</text>
</comment>
<dbReference type="EMBL" id="JAZDWU010000010">
    <property type="protein sequence ID" value="KAK9989951.1"/>
    <property type="molecule type" value="Genomic_DNA"/>
</dbReference>
<evidence type="ECO:0000313" key="3">
    <source>
        <dbReference type="Proteomes" id="UP001459277"/>
    </source>
</evidence>
<protein>
    <submittedName>
        <fullName evidence="2">Uncharacterized protein</fullName>
    </submittedName>
</protein>
<gene>
    <name evidence="2" type="ORF">SO802_030190</name>
</gene>
<evidence type="ECO:0000313" key="2">
    <source>
        <dbReference type="EMBL" id="KAK9989951.1"/>
    </source>
</evidence>
<feature type="region of interest" description="Disordered" evidence="1">
    <location>
        <begin position="94"/>
        <end position="134"/>
    </location>
</feature>
<feature type="region of interest" description="Disordered" evidence="1">
    <location>
        <begin position="18"/>
        <end position="39"/>
    </location>
</feature>
<organism evidence="2 3">
    <name type="scientific">Lithocarpus litseifolius</name>
    <dbReference type="NCBI Taxonomy" id="425828"/>
    <lineage>
        <taxon>Eukaryota</taxon>
        <taxon>Viridiplantae</taxon>
        <taxon>Streptophyta</taxon>
        <taxon>Embryophyta</taxon>
        <taxon>Tracheophyta</taxon>
        <taxon>Spermatophyta</taxon>
        <taxon>Magnoliopsida</taxon>
        <taxon>eudicotyledons</taxon>
        <taxon>Gunneridae</taxon>
        <taxon>Pentapetalae</taxon>
        <taxon>rosids</taxon>
        <taxon>fabids</taxon>
        <taxon>Fagales</taxon>
        <taxon>Fagaceae</taxon>
        <taxon>Lithocarpus</taxon>
    </lineage>
</organism>
<dbReference type="AlphaFoldDB" id="A0AAW2BX35"/>
<keyword evidence="3" id="KW-1185">Reference proteome</keyword>